<evidence type="ECO:0000313" key="4">
    <source>
        <dbReference type="EMBL" id="RFZ80169.1"/>
    </source>
</evidence>
<comment type="caution">
    <text evidence="4">The sequence shown here is derived from an EMBL/GenBank/DDBJ whole genome shotgun (WGS) entry which is preliminary data.</text>
</comment>
<dbReference type="InterPro" id="IPR011109">
    <property type="entry name" value="DNA_bind_recombinase_dom"/>
</dbReference>
<feature type="coiled-coil region" evidence="1">
    <location>
        <begin position="406"/>
        <end position="433"/>
    </location>
</feature>
<proteinExistence type="predicted"/>
<dbReference type="InterPro" id="IPR025827">
    <property type="entry name" value="Zn_ribbon_recom_dom"/>
</dbReference>
<dbReference type="EMBL" id="QOHO01000013">
    <property type="protein sequence ID" value="RFZ80169.1"/>
    <property type="molecule type" value="Genomic_DNA"/>
</dbReference>
<sequence length="534" mass="61549">MTYQVGAYLRLSRDDERDGESLSIENQRSIVTDYITKKGWVLVDIYIDDGLTGTNFDRPQFQRMIDDVRNGRINCVVVKDLSRFGRNYIQIGEYTDYLFPTLGCRFIAINDGIDTLEKENELMPFKNLVNEWYSRDQSKKVKSAKIARAKNGFFMGAYAPYGYIKNEQRQPPLLIDEYAAPIVRRIFEMRATGMGYRTIATQLNDEKIIPPREYYYNSIGKPNPKKGLRSWSDVVVREILKNEAYIGNIVQMRKGTISYKNKTQVNRPEEEWVRAEGTHEPIVSLVLWETARKLGDRGTVGKSNKDGEISLFSGLLKCGDCGRSMKFVRDSNTRKDGHRNNHHAYICCGYSQGGKAICSPHRTLESIFSDLILGDIREKAQMISLDQDAVIAEIKRKKQADTTTEQKAMEKKLQSLRHRLSELERLISKLYEEMVLGDIPREMVLDMMDKYKKEQQEKSILAAELADQLTHSQEVEHDIREWVSLIQGSKDIERLDRELLIKLVEKIVVGQKSMVDGVERQEITIIYNLVGRID</sequence>
<accession>A0A3E2NGM9</accession>
<organism evidence="4 5">
    <name type="scientific">Lacrimispora amygdalina</name>
    <dbReference type="NCBI Taxonomy" id="253257"/>
    <lineage>
        <taxon>Bacteria</taxon>
        <taxon>Bacillati</taxon>
        <taxon>Bacillota</taxon>
        <taxon>Clostridia</taxon>
        <taxon>Lachnospirales</taxon>
        <taxon>Lachnospiraceae</taxon>
        <taxon>Lacrimispora</taxon>
    </lineage>
</organism>
<gene>
    <name evidence="4" type="ORF">DS742_04135</name>
</gene>
<evidence type="ECO:0000256" key="1">
    <source>
        <dbReference type="SAM" id="Coils"/>
    </source>
</evidence>
<dbReference type="SUPFAM" id="SSF53041">
    <property type="entry name" value="Resolvase-like"/>
    <property type="match status" value="1"/>
</dbReference>
<keyword evidence="1" id="KW-0175">Coiled coil</keyword>
<dbReference type="InterPro" id="IPR038109">
    <property type="entry name" value="DNA_bind_recomb_sf"/>
</dbReference>
<dbReference type="PANTHER" id="PTHR30461">
    <property type="entry name" value="DNA-INVERTASE FROM LAMBDOID PROPHAGE"/>
    <property type="match status" value="1"/>
</dbReference>
<dbReference type="OrthoDB" id="9804620at2"/>
<feature type="domain" description="Recombinase" evidence="3">
    <location>
        <begin position="160"/>
        <end position="301"/>
    </location>
</feature>
<name>A0A3E2NGM9_9FIRM</name>
<dbReference type="Pfam" id="PF00239">
    <property type="entry name" value="Resolvase"/>
    <property type="match status" value="1"/>
</dbReference>
<dbReference type="PROSITE" id="PS51736">
    <property type="entry name" value="RECOMBINASES_3"/>
    <property type="match status" value="1"/>
</dbReference>
<dbReference type="InterPro" id="IPR025378">
    <property type="entry name" value="DUF4368"/>
</dbReference>
<dbReference type="InterPro" id="IPR050639">
    <property type="entry name" value="SSR_resolvase"/>
</dbReference>
<dbReference type="Proteomes" id="UP000260680">
    <property type="component" value="Unassembled WGS sequence"/>
</dbReference>
<evidence type="ECO:0000259" key="2">
    <source>
        <dbReference type="PROSITE" id="PS51736"/>
    </source>
</evidence>
<dbReference type="CDD" id="cd03770">
    <property type="entry name" value="SR_TndX_transposase"/>
    <property type="match status" value="1"/>
</dbReference>
<dbReference type="GO" id="GO:0000150">
    <property type="term" value="F:DNA strand exchange activity"/>
    <property type="evidence" value="ECO:0007669"/>
    <property type="project" value="InterPro"/>
</dbReference>
<protein>
    <submittedName>
        <fullName evidence="4">DUF4368 domain-containing protein</fullName>
    </submittedName>
</protein>
<evidence type="ECO:0000313" key="5">
    <source>
        <dbReference type="Proteomes" id="UP000260680"/>
    </source>
</evidence>
<dbReference type="SMART" id="SM00857">
    <property type="entry name" value="Resolvase"/>
    <property type="match status" value="1"/>
</dbReference>
<dbReference type="InterPro" id="IPR006119">
    <property type="entry name" value="Resolv_N"/>
</dbReference>
<dbReference type="Pfam" id="PF07508">
    <property type="entry name" value="Recombinase"/>
    <property type="match status" value="1"/>
</dbReference>
<dbReference type="Pfam" id="PF13408">
    <property type="entry name" value="Zn_ribbon_recom"/>
    <property type="match status" value="1"/>
</dbReference>
<dbReference type="Gene3D" id="3.90.1750.20">
    <property type="entry name" value="Putative Large Serine Recombinase, Chain B, Domain 2"/>
    <property type="match status" value="1"/>
</dbReference>
<reference evidence="4 5" key="1">
    <citation type="submission" date="2018-07" db="EMBL/GenBank/DDBJ databases">
        <title>New species, Clostridium PI-S10-A1B.</title>
        <authorList>
            <person name="Krishna G."/>
            <person name="Summeta K."/>
            <person name="Shikha S."/>
            <person name="Prabhu P.B."/>
            <person name="Suresh K."/>
        </authorList>
    </citation>
    <scope>NUCLEOTIDE SEQUENCE [LARGE SCALE GENOMIC DNA]</scope>
    <source>
        <strain evidence="4 5">PI-S10-A1B</strain>
    </source>
</reference>
<dbReference type="AlphaFoldDB" id="A0A3E2NGM9"/>
<dbReference type="PANTHER" id="PTHR30461:SF23">
    <property type="entry name" value="DNA RECOMBINASE-RELATED"/>
    <property type="match status" value="1"/>
</dbReference>
<dbReference type="PROSITE" id="PS51737">
    <property type="entry name" value="RECOMBINASE_DNA_BIND"/>
    <property type="match status" value="1"/>
</dbReference>
<evidence type="ECO:0000259" key="3">
    <source>
        <dbReference type="PROSITE" id="PS51737"/>
    </source>
</evidence>
<dbReference type="GO" id="GO:0003677">
    <property type="term" value="F:DNA binding"/>
    <property type="evidence" value="ECO:0007669"/>
    <property type="project" value="InterPro"/>
</dbReference>
<dbReference type="RefSeq" id="WP_117415760.1">
    <property type="nucleotide sequence ID" value="NZ_QOHO01000013.1"/>
</dbReference>
<feature type="domain" description="Resolvase/invertase-type recombinase catalytic" evidence="2">
    <location>
        <begin position="4"/>
        <end position="153"/>
    </location>
</feature>
<dbReference type="InterPro" id="IPR036162">
    <property type="entry name" value="Resolvase-like_N_sf"/>
</dbReference>
<dbReference type="Gene3D" id="3.40.50.1390">
    <property type="entry name" value="Resolvase, N-terminal catalytic domain"/>
    <property type="match status" value="1"/>
</dbReference>
<dbReference type="Pfam" id="PF14287">
    <property type="entry name" value="DUF4368"/>
    <property type="match status" value="1"/>
</dbReference>